<feature type="transmembrane region" description="Helical" evidence="7">
    <location>
        <begin position="282"/>
        <end position="300"/>
    </location>
</feature>
<comment type="subcellular location">
    <subcellularLocation>
        <location evidence="1">Cell inner membrane</location>
        <topology evidence="1">Multi-pass membrane protein</topology>
    </subcellularLocation>
</comment>
<feature type="transmembrane region" description="Helical" evidence="7">
    <location>
        <begin position="92"/>
        <end position="115"/>
    </location>
</feature>
<dbReference type="RefSeq" id="WP_090361214.1">
    <property type="nucleotide sequence ID" value="NZ_FNEM01000001.1"/>
</dbReference>
<dbReference type="OrthoDB" id="9806302at2"/>
<keyword evidence="3" id="KW-1003">Cell membrane</keyword>
<feature type="transmembrane region" description="Helical" evidence="7">
    <location>
        <begin position="21"/>
        <end position="42"/>
    </location>
</feature>
<feature type="transmembrane region" description="Helical" evidence="7">
    <location>
        <begin position="199"/>
        <end position="219"/>
    </location>
</feature>
<dbReference type="Proteomes" id="UP000199527">
    <property type="component" value="Unassembled WGS sequence"/>
</dbReference>
<dbReference type="PANTHER" id="PTHR43549">
    <property type="entry name" value="MULTIDRUG RESISTANCE PROTEIN YPNP-RELATED"/>
    <property type="match status" value="1"/>
</dbReference>
<feature type="transmembrane region" description="Helical" evidence="7">
    <location>
        <begin position="416"/>
        <end position="434"/>
    </location>
</feature>
<protein>
    <submittedName>
        <fullName evidence="8">Putative efflux protein, MATE family</fullName>
    </submittedName>
</protein>
<dbReference type="AlphaFoldDB" id="A0A1G8KQV7"/>
<evidence type="ECO:0000313" key="9">
    <source>
        <dbReference type="Proteomes" id="UP000199527"/>
    </source>
</evidence>
<dbReference type="GO" id="GO:0015297">
    <property type="term" value="F:antiporter activity"/>
    <property type="evidence" value="ECO:0007669"/>
    <property type="project" value="InterPro"/>
</dbReference>
<evidence type="ECO:0000313" key="8">
    <source>
        <dbReference type="EMBL" id="SDI45280.1"/>
    </source>
</evidence>
<dbReference type="Pfam" id="PF01554">
    <property type="entry name" value="MatE"/>
    <property type="match status" value="2"/>
</dbReference>
<gene>
    <name evidence="8" type="ORF">SAMN04488540_101443</name>
</gene>
<dbReference type="EMBL" id="FNEM01000001">
    <property type="protein sequence ID" value="SDI45280.1"/>
    <property type="molecule type" value="Genomic_DNA"/>
</dbReference>
<evidence type="ECO:0000256" key="6">
    <source>
        <dbReference type="ARBA" id="ARBA00023136"/>
    </source>
</evidence>
<dbReference type="InterPro" id="IPR052031">
    <property type="entry name" value="Membrane_Transporter-Flippase"/>
</dbReference>
<keyword evidence="9" id="KW-1185">Reference proteome</keyword>
<proteinExistence type="predicted"/>
<keyword evidence="6 7" id="KW-0472">Membrane</keyword>
<keyword evidence="5 7" id="KW-1133">Transmembrane helix</keyword>
<evidence type="ECO:0000256" key="2">
    <source>
        <dbReference type="ARBA" id="ARBA00022448"/>
    </source>
</evidence>
<dbReference type="PANTHER" id="PTHR43549:SF3">
    <property type="entry name" value="MULTIDRUG RESISTANCE PROTEIN YPNP-RELATED"/>
    <property type="match status" value="1"/>
</dbReference>
<evidence type="ECO:0000256" key="7">
    <source>
        <dbReference type="SAM" id="Phobius"/>
    </source>
</evidence>
<name>A0A1G8KQV7_9GAMM</name>
<feature type="transmembrane region" description="Helical" evidence="7">
    <location>
        <begin position="321"/>
        <end position="344"/>
    </location>
</feature>
<dbReference type="GO" id="GO:0005886">
    <property type="term" value="C:plasma membrane"/>
    <property type="evidence" value="ECO:0007669"/>
    <property type="project" value="UniProtKB-SubCell"/>
</dbReference>
<evidence type="ECO:0000256" key="1">
    <source>
        <dbReference type="ARBA" id="ARBA00004429"/>
    </source>
</evidence>
<dbReference type="PIRSF" id="PIRSF006603">
    <property type="entry name" value="DinF"/>
    <property type="match status" value="1"/>
</dbReference>
<reference evidence="9" key="1">
    <citation type="submission" date="2016-10" db="EMBL/GenBank/DDBJ databases">
        <authorList>
            <person name="Varghese N."/>
            <person name="Submissions S."/>
        </authorList>
    </citation>
    <scope>NUCLEOTIDE SEQUENCE [LARGE SCALE GENOMIC DNA]</scope>
    <source>
        <strain evidence="9">DSM 23317</strain>
    </source>
</reference>
<feature type="transmembrane region" description="Helical" evidence="7">
    <location>
        <begin position="240"/>
        <end position="262"/>
    </location>
</feature>
<dbReference type="InterPro" id="IPR048279">
    <property type="entry name" value="MdtK-like"/>
</dbReference>
<keyword evidence="2" id="KW-0813">Transport</keyword>
<evidence type="ECO:0000256" key="3">
    <source>
        <dbReference type="ARBA" id="ARBA00022475"/>
    </source>
</evidence>
<keyword evidence="4 7" id="KW-0812">Transmembrane</keyword>
<dbReference type="GO" id="GO:0042910">
    <property type="term" value="F:xenobiotic transmembrane transporter activity"/>
    <property type="evidence" value="ECO:0007669"/>
    <property type="project" value="InterPro"/>
</dbReference>
<dbReference type="NCBIfam" id="TIGR00797">
    <property type="entry name" value="matE"/>
    <property type="match status" value="1"/>
</dbReference>
<feature type="transmembrane region" description="Helical" evidence="7">
    <location>
        <begin position="356"/>
        <end position="381"/>
    </location>
</feature>
<evidence type="ECO:0000256" key="5">
    <source>
        <dbReference type="ARBA" id="ARBA00022989"/>
    </source>
</evidence>
<feature type="transmembrane region" description="Helical" evidence="7">
    <location>
        <begin position="48"/>
        <end position="71"/>
    </location>
</feature>
<accession>A0A1G8KQV7</accession>
<evidence type="ECO:0000256" key="4">
    <source>
        <dbReference type="ARBA" id="ARBA00022692"/>
    </source>
</evidence>
<dbReference type="InterPro" id="IPR002528">
    <property type="entry name" value="MATE_fam"/>
</dbReference>
<feature type="transmembrane region" description="Helical" evidence="7">
    <location>
        <begin position="393"/>
        <end position="410"/>
    </location>
</feature>
<feature type="transmembrane region" description="Helical" evidence="7">
    <location>
        <begin position="164"/>
        <end position="187"/>
    </location>
</feature>
<organism evidence="8 9">
    <name type="scientific">Ferrimonas sediminum</name>
    <dbReference type="NCBI Taxonomy" id="718193"/>
    <lineage>
        <taxon>Bacteria</taxon>
        <taxon>Pseudomonadati</taxon>
        <taxon>Pseudomonadota</taxon>
        <taxon>Gammaproteobacteria</taxon>
        <taxon>Alteromonadales</taxon>
        <taxon>Ferrimonadaceae</taxon>
        <taxon>Ferrimonas</taxon>
    </lineage>
</organism>
<feature type="transmembrane region" description="Helical" evidence="7">
    <location>
        <begin position="135"/>
        <end position="152"/>
    </location>
</feature>
<sequence>MYNTHGLLTAPIGRTLLRMSVPNLLGVLSLLFYHLTDTYFISQLGTEPLAAISMTFPVTMVISSIALGMGAGMSANMGRFLGKGDLPQARSFLTHGLMLAGLVVTVIAAAGAMTITPLFTLLGAGDTMLPLINDYMLVWYSGIGLLVLPMVGNQALRATGNTRTPAIVTAVAAIVNAILDPLLIFGIGPFPRLEMQGAAIATVLSWIITFVVAAWMLGWRYQLLARPCQRVLEHWRKLLHIARPAAISNLLNPLANALILAILARIDTKAVAAFGAGTRIEALMLVVVTALCGALMPFIAQNLGAGHYRRAKEALMGSIRFVLVSQLLLYLLVLPFLGQVAALFSDDPTVQGYLIWYLQIVPLAYGTLGVVILFVLALNAYHRPMTALSLNMVRLFLMLIPMTMIGSWLFGVKGAFAGIGLANLVMGVACYHLATKVCEPASVTAPQPQ</sequence>